<organism evidence="1 2">
    <name type="scientific">Algoriphagus boritolerans DSM 17298 = JCM 18970</name>
    <dbReference type="NCBI Taxonomy" id="1120964"/>
    <lineage>
        <taxon>Bacteria</taxon>
        <taxon>Pseudomonadati</taxon>
        <taxon>Bacteroidota</taxon>
        <taxon>Cytophagia</taxon>
        <taxon>Cytophagales</taxon>
        <taxon>Cyclobacteriaceae</taxon>
        <taxon>Algoriphagus</taxon>
    </lineage>
</organism>
<dbReference type="Proteomes" id="UP000236736">
    <property type="component" value="Unassembled WGS sequence"/>
</dbReference>
<name>A0A1H5ZR76_9BACT</name>
<evidence type="ECO:0008006" key="3">
    <source>
        <dbReference type="Google" id="ProtNLM"/>
    </source>
</evidence>
<evidence type="ECO:0000313" key="1">
    <source>
        <dbReference type="EMBL" id="SEG38504.1"/>
    </source>
</evidence>
<dbReference type="EMBL" id="FNVR01000030">
    <property type="protein sequence ID" value="SEG38504.1"/>
    <property type="molecule type" value="Genomic_DNA"/>
</dbReference>
<evidence type="ECO:0000313" key="2">
    <source>
        <dbReference type="Proteomes" id="UP000236736"/>
    </source>
</evidence>
<proteinExistence type="predicted"/>
<gene>
    <name evidence="1" type="ORF">SAMN03080598_03660</name>
</gene>
<accession>A0A1H5ZR76</accession>
<sequence>MKVQLLVLVIFFSFVQSVFGQGKAYYNQTEFGVLFGKKTDSWDGQSENRVDLSILTFHGAKISKNQVIGISVGLDQYDWISVFPIAFGWRGFLGKANKPQLIGGFDMGGGFALLEKKEKTEWYESRYQGGLLLSPSIGMKFPSKKGKKTSLTMSLAYKRQELGFFQGFFEFNPTPRPFTSTSLPPGYSSITETSYLFHSLVARIGFIF</sequence>
<reference evidence="2" key="1">
    <citation type="submission" date="2016-10" db="EMBL/GenBank/DDBJ databases">
        <authorList>
            <person name="Varghese N."/>
            <person name="Submissions S."/>
        </authorList>
    </citation>
    <scope>NUCLEOTIDE SEQUENCE [LARGE SCALE GENOMIC DNA]</scope>
    <source>
        <strain evidence="2">DSM 17298</strain>
    </source>
</reference>
<dbReference type="RefSeq" id="WP_103926243.1">
    <property type="nucleotide sequence ID" value="NZ_FNVR01000030.1"/>
</dbReference>
<keyword evidence="2" id="KW-1185">Reference proteome</keyword>
<dbReference type="AlphaFoldDB" id="A0A1H5ZR76"/>
<dbReference type="OrthoDB" id="823563at2"/>
<protein>
    <recommendedName>
        <fullName evidence="3">Outer membrane protein beta-barrel domain-containing protein</fullName>
    </recommendedName>
</protein>